<protein>
    <recommendedName>
        <fullName evidence="1">Stage 0 sporulation protein A homolog</fullName>
    </recommendedName>
</protein>
<keyword evidence="3 6" id="KW-0597">Phosphoprotein</keyword>
<keyword evidence="4" id="KW-0902">Two-component regulatory system</keyword>
<dbReference type="GO" id="GO:0000160">
    <property type="term" value="P:phosphorelay signal transduction system"/>
    <property type="evidence" value="ECO:0007669"/>
    <property type="project" value="UniProtKB-KW"/>
</dbReference>
<dbReference type="InterPro" id="IPR037257">
    <property type="entry name" value="T2SS_E_N_sf"/>
</dbReference>
<dbReference type="PANTHER" id="PTHR44591:SF14">
    <property type="entry name" value="PROTEIN PILG"/>
    <property type="match status" value="1"/>
</dbReference>
<dbReference type="EMBL" id="CZBV01000005">
    <property type="protein sequence ID" value="CUQ87115.1"/>
    <property type="molecule type" value="Genomic_DNA"/>
</dbReference>
<dbReference type="SUPFAM" id="SSF52172">
    <property type="entry name" value="CheY-like"/>
    <property type="match status" value="1"/>
</dbReference>
<dbReference type="PROSITE" id="PS50110">
    <property type="entry name" value="RESPONSE_REGULATORY"/>
    <property type="match status" value="1"/>
</dbReference>
<reference evidence="10 11" key="1">
    <citation type="submission" date="2015-09" db="EMBL/GenBank/DDBJ databases">
        <authorList>
            <consortium name="Pathogen Informatics"/>
        </authorList>
    </citation>
    <scope>NUCLEOTIDE SEQUENCE [LARGE SCALE GENOMIC DNA]</scope>
    <source>
        <strain evidence="8 10">2789STDY5834875</strain>
        <strain evidence="9 11">2789STDY5834878</strain>
    </source>
</reference>
<feature type="domain" description="Response regulatory" evidence="7">
    <location>
        <begin position="318"/>
        <end position="433"/>
    </location>
</feature>
<dbReference type="OrthoDB" id="5614404at2"/>
<dbReference type="EMBL" id="CZBU01000001">
    <property type="protein sequence ID" value="CUQ75074.1"/>
    <property type="molecule type" value="Genomic_DNA"/>
</dbReference>
<dbReference type="InterPro" id="IPR011006">
    <property type="entry name" value="CheY-like_superfamily"/>
</dbReference>
<dbReference type="Gene3D" id="3.40.1550.10">
    <property type="entry name" value="CheC-like"/>
    <property type="match status" value="1"/>
</dbReference>
<dbReference type="PANTHER" id="PTHR44591">
    <property type="entry name" value="STRESS RESPONSE REGULATOR PROTEIN 1"/>
    <property type="match status" value="1"/>
</dbReference>
<dbReference type="InterPro" id="IPR028976">
    <property type="entry name" value="CheC-like_sf"/>
</dbReference>
<evidence type="ECO:0000313" key="8">
    <source>
        <dbReference type="EMBL" id="CUQ75074.1"/>
    </source>
</evidence>
<dbReference type="InterPro" id="IPR001789">
    <property type="entry name" value="Sig_transdc_resp-reg_receiver"/>
</dbReference>
<feature type="modified residue" description="4-aspartylphosphate" evidence="6">
    <location>
        <position position="368"/>
    </location>
</feature>
<evidence type="ECO:0000313" key="10">
    <source>
        <dbReference type="Proteomes" id="UP000095621"/>
    </source>
</evidence>
<evidence type="ECO:0000313" key="9">
    <source>
        <dbReference type="EMBL" id="CUQ87115.1"/>
    </source>
</evidence>
<proteinExistence type="predicted"/>
<dbReference type="Proteomes" id="UP000095780">
    <property type="component" value="Unassembled WGS sequence"/>
</dbReference>
<evidence type="ECO:0000256" key="2">
    <source>
        <dbReference type="ARBA" id="ARBA00022500"/>
    </source>
</evidence>
<dbReference type="InterPro" id="IPR050595">
    <property type="entry name" value="Bact_response_regulator"/>
</dbReference>
<dbReference type="GO" id="GO:0006935">
    <property type="term" value="P:chemotaxis"/>
    <property type="evidence" value="ECO:0007669"/>
    <property type="project" value="UniProtKB-KW"/>
</dbReference>
<name>A0A174YIY1_9FIRM</name>
<evidence type="ECO:0000256" key="4">
    <source>
        <dbReference type="ARBA" id="ARBA00023012"/>
    </source>
</evidence>
<evidence type="ECO:0000256" key="5">
    <source>
        <dbReference type="ARBA" id="ARBA00024867"/>
    </source>
</evidence>
<comment type="function">
    <text evidence="5">May play the central regulatory role in sporulation. It may be an element of the effector pathway responsible for the activation of sporulation genes in response to nutritional stress. Spo0A may act in concert with spo0H (a sigma factor) to control the expression of some genes that are critical to the sporulation process.</text>
</comment>
<dbReference type="SUPFAM" id="SSF160246">
    <property type="entry name" value="EspE N-terminal domain-like"/>
    <property type="match status" value="1"/>
</dbReference>
<gene>
    <name evidence="8" type="primary">cheY_1</name>
    <name evidence="9" type="synonym">cheY_3</name>
    <name evidence="8" type="ORF">ERS852490_00309</name>
    <name evidence="9" type="ORF">ERS852492_01957</name>
</gene>
<dbReference type="Gene3D" id="3.40.50.2300">
    <property type="match status" value="1"/>
</dbReference>
<evidence type="ECO:0000259" key="7">
    <source>
        <dbReference type="PROSITE" id="PS50110"/>
    </source>
</evidence>
<accession>A0A174YIY1</accession>
<dbReference type="Proteomes" id="UP000095621">
    <property type="component" value="Unassembled WGS sequence"/>
</dbReference>
<evidence type="ECO:0000313" key="11">
    <source>
        <dbReference type="Proteomes" id="UP000095780"/>
    </source>
</evidence>
<dbReference type="SMART" id="SM00448">
    <property type="entry name" value="REC"/>
    <property type="match status" value="1"/>
</dbReference>
<evidence type="ECO:0000256" key="1">
    <source>
        <dbReference type="ARBA" id="ARBA00018672"/>
    </source>
</evidence>
<dbReference type="Pfam" id="PF00072">
    <property type="entry name" value="Response_reg"/>
    <property type="match status" value="1"/>
</dbReference>
<sequence length="435" mass="47965">MFCQLFGKFLIEKEVIDKNKYNSIMERLAESRAKLGVIAVADGIITEKQANEINHLQTTKDARFGEIAVGEGYITEEQLDVLLKKQGSAYAIFLSVLSEAADISVSKVDELLKEFQKEHGFTDEDMDGLKNDDLEQIVPIFAFSSKSYVTDICRLALSNIERFVTSDFYIDRIKHISQLEYRCLAGQKLEGDLDIIVGFASVGEQTAIVDIANGFSHSNIADLGIEVYDAIGEFTNCISGLFATALSKKGSMLEITPQFAYENQFAKGDAYVLPIHIHDSEVLLFISASDETKAGDMPVVRKIMAKAGGEVTLDSKGTVVIVDDSGMSRKILRDILEEAGYAVLAEATDGLEGVLAYKTYYPDIITLDITMPNMDGTEALKEIKAYDSNAKVIMITAAGQQHKVIEALKLGAERFITKPFDKEEILKNIEEVLEG</sequence>
<dbReference type="AlphaFoldDB" id="A0A174YIY1"/>
<keyword evidence="2" id="KW-0145">Chemotaxis</keyword>
<evidence type="ECO:0000256" key="3">
    <source>
        <dbReference type="ARBA" id="ARBA00022553"/>
    </source>
</evidence>
<dbReference type="RefSeq" id="WP_082413968.1">
    <property type="nucleotide sequence ID" value="NZ_CABIXW010000005.1"/>
</dbReference>
<organism evidence="8 10">
    <name type="scientific">Lachnospira eligens</name>
    <dbReference type="NCBI Taxonomy" id="39485"/>
    <lineage>
        <taxon>Bacteria</taxon>
        <taxon>Bacillati</taxon>
        <taxon>Bacillota</taxon>
        <taxon>Clostridia</taxon>
        <taxon>Lachnospirales</taxon>
        <taxon>Lachnospiraceae</taxon>
        <taxon>Lachnospira</taxon>
    </lineage>
</organism>
<evidence type="ECO:0000256" key="6">
    <source>
        <dbReference type="PROSITE-ProRule" id="PRU00169"/>
    </source>
</evidence>